<dbReference type="InterPro" id="IPR013083">
    <property type="entry name" value="Znf_RING/FYVE/PHD"/>
</dbReference>
<sequence>MRRRTRQRDLNSPPSPRTCEHLAEAEDAAAVEPLTPGTCQECDELGESTWAHLRMCLTCGHVGCCDSSPHKHANGHFHETNHPVMRSVEPGENWRWCYVDIRLG</sequence>
<dbReference type="PROSITE" id="PS50271">
    <property type="entry name" value="ZF_UBP"/>
    <property type="match status" value="1"/>
</dbReference>
<dbReference type="RefSeq" id="WP_140697515.1">
    <property type="nucleotide sequence ID" value="NZ_RCZG01000014.1"/>
</dbReference>
<gene>
    <name evidence="2" type="ORF">EAH80_25515</name>
</gene>
<protein>
    <recommendedName>
        <fullName evidence="1">UBP-type domain-containing protein</fullName>
    </recommendedName>
</protein>
<name>A0A502DXL4_9MYCO</name>
<dbReference type="EMBL" id="RCZG01000014">
    <property type="protein sequence ID" value="TPG29854.1"/>
    <property type="molecule type" value="Genomic_DNA"/>
</dbReference>
<dbReference type="InterPro" id="IPR001607">
    <property type="entry name" value="Znf_UBP"/>
</dbReference>
<dbReference type="OrthoDB" id="120315at2"/>
<comment type="caution">
    <text evidence="2">The sequence shown here is derived from an EMBL/GenBank/DDBJ whole genome shotgun (WGS) entry which is preliminary data.</text>
</comment>
<evidence type="ECO:0000313" key="3">
    <source>
        <dbReference type="Proteomes" id="UP000320095"/>
    </source>
</evidence>
<keyword evidence="3" id="KW-1185">Reference proteome</keyword>
<dbReference type="Pfam" id="PF02148">
    <property type="entry name" value="zf-UBP"/>
    <property type="match status" value="1"/>
</dbReference>
<dbReference type="SUPFAM" id="SSF57850">
    <property type="entry name" value="RING/U-box"/>
    <property type="match status" value="1"/>
</dbReference>
<dbReference type="SMART" id="SM00290">
    <property type="entry name" value="ZnF_UBP"/>
    <property type="match status" value="1"/>
</dbReference>
<feature type="domain" description="UBP-type" evidence="1">
    <location>
        <begin position="17"/>
        <end position="104"/>
    </location>
</feature>
<dbReference type="Gene3D" id="3.30.40.10">
    <property type="entry name" value="Zinc/RING finger domain, C3HC4 (zinc finger)"/>
    <property type="match status" value="1"/>
</dbReference>
<dbReference type="AlphaFoldDB" id="A0A502DXL4"/>
<dbReference type="Proteomes" id="UP000320095">
    <property type="component" value="Unassembled WGS sequence"/>
</dbReference>
<organism evidence="2 3">
    <name type="scientific">Mycolicibacterium hodleri</name>
    <dbReference type="NCBI Taxonomy" id="49897"/>
    <lineage>
        <taxon>Bacteria</taxon>
        <taxon>Bacillati</taxon>
        <taxon>Actinomycetota</taxon>
        <taxon>Actinomycetes</taxon>
        <taxon>Mycobacteriales</taxon>
        <taxon>Mycobacteriaceae</taxon>
        <taxon>Mycolicibacterium</taxon>
    </lineage>
</organism>
<evidence type="ECO:0000313" key="2">
    <source>
        <dbReference type="EMBL" id="TPG29854.1"/>
    </source>
</evidence>
<reference evidence="2 3" key="1">
    <citation type="journal article" date="2019" name="Environ. Microbiol.">
        <title>Species interactions and distinct microbial communities in high Arctic permafrost affected cryosols are associated with the CH4 and CO2 gas fluxes.</title>
        <authorList>
            <person name="Altshuler I."/>
            <person name="Hamel J."/>
            <person name="Turney S."/>
            <person name="Magnuson E."/>
            <person name="Levesque R."/>
            <person name="Greer C."/>
            <person name="Whyte L.G."/>
        </authorList>
    </citation>
    <scope>NUCLEOTIDE SEQUENCE [LARGE SCALE GENOMIC DNA]</scope>
    <source>
        <strain evidence="2 3">S5.20</strain>
    </source>
</reference>
<dbReference type="GO" id="GO:0008270">
    <property type="term" value="F:zinc ion binding"/>
    <property type="evidence" value="ECO:0007669"/>
    <property type="project" value="InterPro"/>
</dbReference>
<evidence type="ECO:0000259" key="1">
    <source>
        <dbReference type="PROSITE" id="PS50271"/>
    </source>
</evidence>
<accession>A0A502DXL4</accession>
<proteinExistence type="predicted"/>